<name>A0ABQ7NAB5_BRACM</name>
<protein>
    <submittedName>
        <fullName evidence="1">Uncharacterized protein</fullName>
    </submittedName>
</protein>
<keyword evidence="2" id="KW-1185">Reference proteome</keyword>
<comment type="caution">
    <text evidence="1">The sequence shown here is derived from an EMBL/GenBank/DDBJ whole genome shotgun (WGS) entry which is preliminary data.</text>
</comment>
<gene>
    <name evidence="1" type="primary">A03p061540.1_BraROA</name>
    <name evidence="1" type="ORF">IGI04_013260</name>
</gene>
<dbReference type="EMBL" id="JADBGQ010000003">
    <property type="protein sequence ID" value="KAG5407141.1"/>
    <property type="molecule type" value="Genomic_DNA"/>
</dbReference>
<proteinExistence type="predicted"/>
<evidence type="ECO:0000313" key="2">
    <source>
        <dbReference type="Proteomes" id="UP000823674"/>
    </source>
</evidence>
<sequence>QKTNLSLTKSGPCLHTDPTRIHIIHTGLARNEIRSSSSPIHHHRPRDLHSDLIRHGFPCDILNIRCRGNHCFDFHKDLLQPRPLHQSATFYFGHYSHCLLLDDMKPLIVPILSEVE</sequence>
<reference evidence="1 2" key="1">
    <citation type="submission" date="2021-03" db="EMBL/GenBank/DDBJ databases">
        <authorList>
            <person name="King G.J."/>
            <person name="Bancroft I."/>
            <person name="Baten A."/>
            <person name="Bloomfield J."/>
            <person name="Borpatragohain P."/>
            <person name="He Z."/>
            <person name="Irish N."/>
            <person name="Irwin J."/>
            <person name="Liu K."/>
            <person name="Mauleon R.P."/>
            <person name="Moore J."/>
            <person name="Morris R."/>
            <person name="Ostergaard L."/>
            <person name="Wang B."/>
            <person name="Wells R."/>
        </authorList>
    </citation>
    <scope>NUCLEOTIDE SEQUENCE [LARGE SCALE GENOMIC DNA]</scope>
    <source>
        <strain evidence="1">R-o-18</strain>
        <tissue evidence="1">Leaf</tissue>
    </source>
</reference>
<accession>A0ABQ7NAB5</accession>
<feature type="non-terminal residue" evidence="1">
    <location>
        <position position="1"/>
    </location>
</feature>
<evidence type="ECO:0000313" key="1">
    <source>
        <dbReference type="EMBL" id="KAG5407141.1"/>
    </source>
</evidence>
<dbReference type="Proteomes" id="UP000823674">
    <property type="component" value="Chromosome A03"/>
</dbReference>
<organism evidence="1 2">
    <name type="scientific">Brassica rapa subsp. trilocularis</name>
    <dbReference type="NCBI Taxonomy" id="1813537"/>
    <lineage>
        <taxon>Eukaryota</taxon>
        <taxon>Viridiplantae</taxon>
        <taxon>Streptophyta</taxon>
        <taxon>Embryophyta</taxon>
        <taxon>Tracheophyta</taxon>
        <taxon>Spermatophyta</taxon>
        <taxon>Magnoliopsida</taxon>
        <taxon>eudicotyledons</taxon>
        <taxon>Gunneridae</taxon>
        <taxon>Pentapetalae</taxon>
        <taxon>rosids</taxon>
        <taxon>malvids</taxon>
        <taxon>Brassicales</taxon>
        <taxon>Brassicaceae</taxon>
        <taxon>Brassiceae</taxon>
        <taxon>Brassica</taxon>
    </lineage>
</organism>